<feature type="domain" description="C2H2-type" evidence="2">
    <location>
        <begin position="347"/>
        <end position="369"/>
    </location>
</feature>
<proteinExistence type="predicted"/>
<feature type="region of interest" description="Disordered" evidence="1">
    <location>
        <begin position="414"/>
        <end position="449"/>
    </location>
</feature>
<feature type="compositionally biased region" description="Polar residues" evidence="1">
    <location>
        <begin position="428"/>
        <end position="440"/>
    </location>
</feature>
<accession>A0A2T2N2I0</accession>
<name>A0A2T2N2I0_CORCC</name>
<dbReference type="OrthoDB" id="5243686at2759"/>
<keyword evidence="4" id="KW-1185">Reference proteome</keyword>
<evidence type="ECO:0000256" key="1">
    <source>
        <dbReference type="SAM" id="MobiDB-lite"/>
    </source>
</evidence>
<dbReference type="AlphaFoldDB" id="A0A2T2N2I0"/>
<gene>
    <name evidence="3" type="ORF">BS50DRAFT_682135</name>
</gene>
<dbReference type="SMART" id="SM00355">
    <property type="entry name" value="ZnF_C2H2"/>
    <property type="match status" value="2"/>
</dbReference>
<dbReference type="Proteomes" id="UP000240883">
    <property type="component" value="Unassembled WGS sequence"/>
</dbReference>
<dbReference type="EMBL" id="KZ678154">
    <property type="protein sequence ID" value="PSN59641.1"/>
    <property type="molecule type" value="Genomic_DNA"/>
</dbReference>
<sequence>MHGGKVPFELIDRDSKTDHWKTSETDSESDDEELPRTELGYHALTISSILGDLFKLAFKIRNTTNRSQSSRSFLFREMITCEDGSEIDRLELYEHYDRAHVEECMLHWRGVANSISDGLTKDQTDLLSSMKDRIIRTINRRRRSLRYFQNHSRKLANQHEIRGADNQEDSANIRNLEENIPENSLSETEITRYAQQPDLVEDRGSIISLVSTAFGLDGKTVQIPPLPDAFLEQPEFICPYCSMPVSSKLGTGKTWRNHVLSDLRPYICTYLDCKDDLNMYATRREWLEHERDSHRTMWKCQEHKDEIFPISVALQQHLILNKHDNITTGQINTLVGMSQSVSEDLRRECPMCLVKKATSKDLVNHMAAHFEQISLFSINGHDVPAADDLSSDNGSQIALRSRSTYSSLRSEINFDESDKSSDGDIPMISTQDSEHQTPSVEDTKKDSAPSISSQVARYFFRIDEIEFNPDAPLNVDYPGNWIPSTDLNSNIKVGGGASGIWWALGPSGISPAPGNLLPSGTTSYKTFSLYYLEGSGFEILRGDATNPLPDEAWHPLSFDHDPTDFASYLTNAGQHRTLRCQRKNQSWIGMLLPDFYHTTAETTNTNYGGLKGDLPILLGLLAFSMAPQHLQSVITRLYDTGSWKTHNYPHGRYHGRGVVVYVYTGTMDRRDLEFIEDGSYGTYYA</sequence>
<protein>
    <recommendedName>
        <fullName evidence="2">C2H2-type domain-containing protein</fullName>
    </recommendedName>
</protein>
<evidence type="ECO:0000259" key="2">
    <source>
        <dbReference type="SMART" id="SM00355"/>
    </source>
</evidence>
<dbReference type="InterPro" id="IPR013087">
    <property type="entry name" value="Znf_C2H2_type"/>
</dbReference>
<evidence type="ECO:0000313" key="4">
    <source>
        <dbReference type="Proteomes" id="UP000240883"/>
    </source>
</evidence>
<evidence type="ECO:0000313" key="3">
    <source>
        <dbReference type="EMBL" id="PSN59641.1"/>
    </source>
</evidence>
<dbReference type="PANTHER" id="PTHR35391">
    <property type="entry name" value="C2H2-TYPE DOMAIN-CONTAINING PROTEIN-RELATED"/>
    <property type="match status" value="1"/>
</dbReference>
<dbReference type="InterPro" id="IPR058925">
    <property type="entry name" value="zf-C2H2_AcuF"/>
</dbReference>
<reference evidence="3 4" key="1">
    <citation type="journal article" date="2018" name="Front. Microbiol.">
        <title>Genome-Wide Analysis of Corynespora cassiicola Leaf Fall Disease Putative Effectors.</title>
        <authorList>
            <person name="Lopez D."/>
            <person name="Ribeiro S."/>
            <person name="Label P."/>
            <person name="Fumanal B."/>
            <person name="Venisse J.S."/>
            <person name="Kohler A."/>
            <person name="de Oliveira R.R."/>
            <person name="Labutti K."/>
            <person name="Lipzen A."/>
            <person name="Lail K."/>
            <person name="Bauer D."/>
            <person name="Ohm R.A."/>
            <person name="Barry K.W."/>
            <person name="Spatafora J."/>
            <person name="Grigoriev I.V."/>
            <person name="Martin F.M."/>
            <person name="Pujade-Renaud V."/>
        </authorList>
    </citation>
    <scope>NUCLEOTIDE SEQUENCE [LARGE SCALE GENOMIC DNA]</scope>
    <source>
        <strain evidence="3 4">Philippines</strain>
    </source>
</reference>
<feature type="domain" description="C2H2-type" evidence="2">
    <location>
        <begin position="266"/>
        <end position="294"/>
    </location>
</feature>
<dbReference type="Pfam" id="PF26082">
    <property type="entry name" value="zf-C2H2_AcuF"/>
    <property type="match status" value="1"/>
</dbReference>
<dbReference type="STRING" id="1448308.A0A2T2N2I0"/>
<organism evidence="3 4">
    <name type="scientific">Corynespora cassiicola Philippines</name>
    <dbReference type="NCBI Taxonomy" id="1448308"/>
    <lineage>
        <taxon>Eukaryota</taxon>
        <taxon>Fungi</taxon>
        <taxon>Dikarya</taxon>
        <taxon>Ascomycota</taxon>
        <taxon>Pezizomycotina</taxon>
        <taxon>Dothideomycetes</taxon>
        <taxon>Pleosporomycetidae</taxon>
        <taxon>Pleosporales</taxon>
        <taxon>Corynesporascaceae</taxon>
        <taxon>Corynespora</taxon>
    </lineage>
</organism>
<dbReference type="PANTHER" id="PTHR35391:SF7">
    <property type="entry name" value="C2H2-TYPE DOMAIN-CONTAINING PROTEIN"/>
    <property type="match status" value="1"/>
</dbReference>